<organism evidence="1 2">
    <name type="scientific">Gloeophyllum trabeum (strain ATCC 11539 / FP-39264 / Madison 617)</name>
    <name type="common">Brown rot fungus</name>
    <dbReference type="NCBI Taxonomy" id="670483"/>
    <lineage>
        <taxon>Eukaryota</taxon>
        <taxon>Fungi</taxon>
        <taxon>Dikarya</taxon>
        <taxon>Basidiomycota</taxon>
        <taxon>Agaricomycotina</taxon>
        <taxon>Agaricomycetes</taxon>
        <taxon>Gloeophyllales</taxon>
        <taxon>Gloeophyllaceae</taxon>
        <taxon>Gloeophyllum</taxon>
    </lineage>
</organism>
<accession>S7RNY8</accession>
<dbReference type="RefSeq" id="XP_007864782.1">
    <property type="nucleotide sequence ID" value="XM_007866591.1"/>
</dbReference>
<dbReference type="HOGENOM" id="CLU_157202_0_0_1"/>
<dbReference type="GeneID" id="19305922"/>
<dbReference type="OrthoDB" id="4676at2759"/>
<dbReference type="eggNOG" id="ENOG502S5UV">
    <property type="taxonomic scope" value="Eukaryota"/>
</dbReference>
<dbReference type="KEGG" id="gtr:GLOTRDRAFT_39600"/>
<protein>
    <submittedName>
        <fullName evidence="1">Uncharacterized protein</fullName>
    </submittedName>
</protein>
<dbReference type="AlphaFoldDB" id="S7RNY8"/>
<dbReference type="Proteomes" id="UP000030669">
    <property type="component" value="Unassembled WGS sequence"/>
</dbReference>
<sequence length="118" mass="13677">DANKMRDTTWEQRMEYLTEGGYTHYRERTATFLGEMSDRLLEKYGGDLNNLREAAQNNPSKERKLLKEFKARIGEVGVSIFLWDVQVVWEENYPHINGEALKAAQKLITPLCQSQLAI</sequence>
<evidence type="ECO:0000313" key="1">
    <source>
        <dbReference type="EMBL" id="EPQ56250.1"/>
    </source>
</evidence>
<keyword evidence="2" id="KW-1185">Reference proteome</keyword>
<name>S7RNY8_GLOTA</name>
<reference evidence="1 2" key="1">
    <citation type="journal article" date="2012" name="Science">
        <title>The Paleozoic origin of enzymatic lignin decomposition reconstructed from 31 fungal genomes.</title>
        <authorList>
            <person name="Floudas D."/>
            <person name="Binder M."/>
            <person name="Riley R."/>
            <person name="Barry K."/>
            <person name="Blanchette R.A."/>
            <person name="Henrissat B."/>
            <person name="Martinez A.T."/>
            <person name="Otillar R."/>
            <person name="Spatafora J.W."/>
            <person name="Yadav J.S."/>
            <person name="Aerts A."/>
            <person name="Benoit I."/>
            <person name="Boyd A."/>
            <person name="Carlson A."/>
            <person name="Copeland A."/>
            <person name="Coutinho P.M."/>
            <person name="de Vries R.P."/>
            <person name="Ferreira P."/>
            <person name="Findley K."/>
            <person name="Foster B."/>
            <person name="Gaskell J."/>
            <person name="Glotzer D."/>
            <person name="Gorecki P."/>
            <person name="Heitman J."/>
            <person name="Hesse C."/>
            <person name="Hori C."/>
            <person name="Igarashi K."/>
            <person name="Jurgens J.A."/>
            <person name="Kallen N."/>
            <person name="Kersten P."/>
            <person name="Kohler A."/>
            <person name="Kuees U."/>
            <person name="Kumar T.K.A."/>
            <person name="Kuo A."/>
            <person name="LaButti K."/>
            <person name="Larrondo L.F."/>
            <person name="Lindquist E."/>
            <person name="Ling A."/>
            <person name="Lombard V."/>
            <person name="Lucas S."/>
            <person name="Lundell T."/>
            <person name="Martin R."/>
            <person name="McLaughlin D.J."/>
            <person name="Morgenstern I."/>
            <person name="Morin E."/>
            <person name="Murat C."/>
            <person name="Nagy L.G."/>
            <person name="Nolan M."/>
            <person name="Ohm R.A."/>
            <person name="Patyshakuliyeva A."/>
            <person name="Rokas A."/>
            <person name="Ruiz-Duenas F.J."/>
            <person name="Sabat G."/>
            <person name="Salamov A."/>
            <person name="Samejima M."/>
            <person name="Schmutz J."/>
            <person name="Slot J.C."/>
            <person name="St John F."/>
            <person name="Stenlid J."/>
            <person name="Sun H."/>
            <person name="Sun S."/>
            <person name="Syed K."/>
            <person name="Tsang A."/>
            <person name="Wiebenga A."/>
            <person name="Young D."/>
            <person name="Pisabarro A."/>
            <person name="Eastwood D.C."/>
            <person name="Martin F."/>
            <person name="Cullen D."/>
            <person name="Grigoriev I.V."/>
            <person name="Hibbett D.S."/>
        </authorList>
    </citation>
    <scope>NUCLEOTIDE SEQUENCE [LARGE SCALE GENOMIC DNA]</scope>
    <source>
        <strain evidence="1 2">ATCC 11539</strain>
    </source>
</reference>
<evidence type="ECO:0000313" key="2">
    <source>
        <dbReference type="Proteomes" id="UP000030669"/>
    </source>
</evidence>
<feature type="non-terminal residue" evidence="1">
    <location>
        <position position="1"/>
    </location>
</feature>
<proteinExistence type="predicted"/>
<gene>
    <name evidence="1" type="ORF">GLOTRDRAFT_39600</name>
</gene>
<dbReference type="EMBL" id="KB469300">
    <property type="protein sequence ID" value="EPQ56250.1"/>
    <property type="molecule type" value="Genomic_DNA"/>
</dbReference>